<dbReference type="FunFam" id="2.30.30.40:FF:000072">
    <property type="entry name" value="Unconventional Myosin IB"/>
    <property type="match status" value="1"/>
</dbReference>
<reference evidence="4" key="2">
    <citation type="journal article" name="Front. Microbiol.">
        <title>Degradative Capacity of Two Strains of Rhodonia placenta: From Phenotype to Genotype.</title>
        <authorList>
            <person name="Kolle M."/>
            <person name="Horta M.A.C."/>
            <person name="Nowrousian M."/>
            <person name="Ohm R.A."/>
            <person name="Benz J.P."/>
            <person name="Pilgard A."/>
        </authorList>
    </citation>
    <scope>NUCLEOTIDE SEQUENCE</scope>
    <source>
        <strain evidence="4">FPRL280</strain>
    </source>
</reference>
<dbReference type="PANTHER" id="PTHR46026:SF1">
    <property type="entry name" value="RHO-TYPE GUANINE NUCLEOTIDE EXCHANGE FACTOR, ISOFORM F"/>
    <property type="match status" value="1"/>
</dbReference>
<comment type="caution">
    <text evidence="4">The sequence shown here is derived from an EMBL/GenBank/DDBJ whole genome shotgun (WGS) entry which is preliminary data.</text>
</comment>
<dbReference type="PROSITE" id="PS50002">
    <property type="entry name" value="SH3"/>
    <property type="match status" value="1"/>
</dbReference>
<dbReference type="Pfam" id="PF14604">
    <property type="entry name" value="SH3_9"/>
    <property type="match status" value="1"/>
</dbReference>
<evidence type="ECO:0000256" key="1">
    <source>
        <dbReference type="ARBA" id="ARBA00022443"/>
    </source>
</evidence>
<evidence type="ECO:0000313" key="5">
    <source>
        <dbReference type="Proteomes" id="UP000639403"/>
    </source>
</evidence>
<sequence>MHDFEPQAQNVACLPFNAGQIITVLNRDPSGWWDGELDGRRGWFPSNYVTADAGMLTEEDLPRLTVSICIRRGHTVLLY</sequence>
<name>A0A8H7U259_9APHY</name>
<protein>
    <recommendedName>
        <fullName evidence="3">SH3 domain-containing protein</fullName>
    </recommendedName>
</protein>
<evidence type="ECO:0000259" key="3">
    <source>
        <dbReference type="PROSITE" id="PS50002"/>
    </source>
</evidence>
<dbReference type="Proteomes" id="UP000639403">
    <property type="component" value="Unassembled WGS sequence"/>
</dbReference>
<dbReference type="AlphaFoldDB" id="A0A8H7U259"/>
<dbReference type="PRINTS" id="PR00452">
    <property type="entry name" value="SH3DOMAIN"/>
</dbReference>
<keyword evidence="1 2" id="KW-0728">SH3 domain</keyword>
<dbReference type="Gene3D" id="2.30.30.40">
    <property type="entry name" value="SH3 Domains"/>
    <property type="match status" value="1"/>
</dbReference>
<dbReference type="PANTHER" id="PTHR46026">
    <property type="entry name" value="RHO-TYPE GUANINE NUCLEOTIDE EXCHANGE FACTOR, ISOFORM F"/>
    <property type="match status" value="1"/>
</dbReference>
<reference evidence="4" key="1">
    <citation type="submission" date="2020-11" db="EMBL/GenBank/DDBJ databases">
        <authorList>
            <person name="Koelle M."/>
            <person name="Horta M.A.C."/>
            <person name="Nowrousian M."/>
            <person name="Ohm R.A."/>
            <person name="Benz P."/>
            <person name="Pilgard A."/>
        </authorList>
    </citation>
    <scope>NUCLEOTIDE SEQUENCE</scope>
    <source>
        <strain evidence="4">FPRL280</strain>
    </source>
</reference>
<accession>A0A8H7U259</accession>
<dbReference type="SUPFAM" id="SSF50044">
    <property type="entry name" value="SH3-domain"/>
    <property type="match status" value="1"/>
</dbReference>
<evidence type="ECO:0000313" key="4">
    <source>
        <dbReference type="EMBL" id="KAF9814991.1"/>
    </source>
</evidence>
<dbReference type="InterPro" id="IPR036028">
    <property type="entry name" value="SH3-like_dom_sf"/>
</dbReference>
<evidence type="ECO:0000256" key="2">
    <source>
        <dbReference type="PROSITE-ProRule" id="PRU00192"/>
    </source>
</evidence>
<proteinExistence type="predicted"/>
<dbReference type="InterPro" id="IPR001452">
    <property type="entry name" value="SH3_domain"/>
</dbReference>
<organism evidence="4 5">
    <name type="scientific">Rhodonia placenta</name>
    <dbReference type="NCBI Taxonomy" id="104341"/>
    <lineage>
        <taxon>Eukaryota</taxon>
        <taxon>Fungi</taxon>
        <taxon>Dikarya</taxon>
        <taxon>Basidiomycota</taxon>
        <taxon>Agaricomycotina</taxon>
        <taxon>Agaricomycetes</taxon>
        <taxon>Polyporales</taxon>
        <taxon>Adustoporiaceae</taxon>
        <taxon>Rhodonia</taxon>
    </lineage>
</organism>
<dbReference type="SMART" id="SM00326">
    <property type="entry name" value="SH3"/>
    <property type="match status" value="1"/>
</dbReference>
<feature type="domain" description="SH3" evidence="3">
    <location>
        <begin position="1"/>
        <end position="54"/>
    </location>
</feature>
<gene>
    <name evidence="4" type="ORF">IEO21_04841</name>
</gene>
<dbReference type="EMBL" id="JADOXO010000077">
    <property type="protein sequence ID" value="KAF9814991.1"/>
    <property type="molecule type" value="Genomic_DNA"/>
</dbReference>